<feature type="transmembrane region" description="Helical" evidence="8">
    <location>
        <begin position="86"/>
        <end position="105"/>
    </location>
</feature>
<feature type="transmembrane region" description="Helical" evidence="8">
    <location>
        <begin position="117"/>
        <end position="135"/>
    </location>
</feature>
<accession>A0A8B7ZQ91</accession>
<feature type="transmembrane region" description="Helical" evidence="8">
    <location>
        <begin position="141"/>
        <end position="164"/>
    </location>
</feature>
<evidence type="ECO:0000256" key="3">
    <source>
        <dbReference type="ARBA" id="ARBA00022692"/>
    </source>
</evidence>
<comment type="similarity">
    <text evidence="2">Belongs to the unc-93 family.</text>
</comment>
<keyword evidence="3 8" id="KW-0812">Transmembrane</keyword>
<evidence type="ECO:0000313" key="10">
    <source>
        <dbReference type="RefSeq" id="XP_022107563.1"/>
    </source>
</evidence>
<feature type="transmembrane region" description="Helical" evidence="8">
    <location>
        <begin position="248"/>
        <end position="266"/>
    </location>
</feature>
<feature type="transmembrane region" description="Helical" evidence="8">
    <location>
        <begin position="446"/>
        <end position="467"/>
    </location>
</feature>
<evidence type="ECO:0000256" key="1">
    <source>
        <dbReference type="ARBA" id="ARBA00004141"/>
    </source>
</evidence>
<dbReference type="CDD" id="cd17406">
    <property type="entry name" value="MFS_unc93A_like"/>
    <property type="match status" value="1"/>
</dbReference>
<dbReference type="OMA" id="NTACIIA"/>
<reference evidence="10 11" key="1">
    <citation type="submission" date="2025-04" db="UniProtKB">
        <authorList>
            <consortium name="RefSeq"/>
        </authorList>
    </citation>
    <scope>IDENTIFICATION</scope>
</reference>
<name>A0A8B7ZQ91_ACAPL</name>
<dbReference type="Proteomes" id="UP000694845">
    <property type="component" value="Unplaced"/>
</dbReference>
<dbReference type="RefSeq" id="XP_022107564.1">
    <property type="nucleotide sequence ID" value="XM_022251872.1"/>
</dbReference>
<dbReference type="PANTHER" id="PTHR19444:SF13">
    <property type="entry name" value="PROTEIN UNC-93 HOMOLOG A"/>
    <property type="match status" value="1"/>
</dbReference>
<organism evidence="9 11">
    <name type="scientific">Acanthaster planci</name>
    <name type="common">Crown-of-thorns starfish</name>
    <dbReference type="NCBI Taxonomy" id="133434"/>
    <lineage>
        <taxon>Eukaryota</taxon>
        <taxon>Metazoa</taxon>
        <taxon>Echinodermata</taxon>
        <taxon>Eleutherozoa</taxon>
        <taxon>Asterozoa</taxon>
        <taxon>Asteroidea</taxon>
        <taxon>Valvatacea</taxon>
        <taxon>Valvatida</taxon>
        <taxon>Acanthasteridae</taxon>
        <taxon>Acanthaster</taxon>
    </lineage>
</organism>
<dbReference type="InterPro" id="IPR036259">
    <property type="entry name" value="MFS_trans_sf"/>
</dbReference>
<dbReference type="PANTHER" id="PTHR19444">
    <property type="entry name" value="UNC-93 RELATED"/>
    <property type="match status" value="1"/>
</dbReference>
<dbReference type="KEGG" id="aplc:110988416"/>
<evidence type="ECO:0000256" key="2">
    <source>
        <dbReference type="ARBA" id="ARBA00009172"/>
    </source>
</evidence>
<dbReference type="AlphaFoldDB" id="A0A8B7ZQ91"/>
<sequence>MDEDQKIEQSTLPARENENGDGQVETLNIDEKKNGARSGISNDSADWGTRRVLKNLLIICMAFLFLFTAFQALSNLQSSINCDAGLGLASLSTIYATLVVSAILVPSVAIRLLGMKWTLSVTMLCYSVYIAANFYPDWGTLIPTSALVGLAAAPLWASKSTYVTTIAQRYAELTRNTNNAIVNRFFGIFFLFFQTSQVLGNLISSLVLRQEGTESSGDFVCGSNDCPVTSNGSGYCDPPEKTVTYTLLGIYLGSGLAAVLLVSIFLDKLKTSRRTQTENPCQLVMATLRLLKDHRMLLLIPLTIYSGLEQAFITGDFTRSYVTCTVGVGWVGYVMICYGLTDAACSFVSGRLVKHMGRIPLFTFGALVHMALILTLLFWVPTKDQLAVCFVIAACWGAADAVWQTQINALYGVLFPDKQEAGFSNYRLWESLGFTVSFAYSNFLCVWVKLAVLATVLVFGIGFYYIIEMKVHMHKQCDKDRRRFPVAEAGLGRDLT</sequence>
<dbReference type="InterPro" id="IPR010291">
    <property type="entry name" value="Ion_channel_UNC-93"/>
</dbReference>
<gene>
    <name evidence="10 11 12" type="primary">LOC110988416</name>
</gene>
<dbReference type="FunFam" id="1.20.1250.20:FF:000290">
    <property type="entry name" value="Unc-93 homolog A"/>
    <property type="match status" value="1"/>
</dbReference>
<evidence type="ECO:0000256" key="7">
    <source>
        <dbReference type="SAM" id="MobiDB-lite"/>
    </source>
</evidence>
<keyword evidence="9" id="KW-1185">Reference proteome</keyword>
<keyword evidence="4 8" id="KW-1133">Transmembrane helix</keyword>
<dbReference type="SUPFAM" id="SSF103473">
    <property type="entry name" value="MFS general substrate transporter"/>
    <property type="match status" value="1"/>
</dbReference>
<feature type="transmembrane region" description="Helical" evidence="8">
    <location>
        <begin position="56"/>
        <end position="74"/>
    </location>
</feature>
<protein>
    <submittedName>
        <fullName evidence="10 11">Protein unc-93 homolog A-like</fullName>
    </submittedName>
</protein>
<keyword evidence="5 8" id="KW-0472">Membrane</keyword>
<evidence type="ECO:0000313" key="12">
    <source>
        <dbReference type="RefSeq" id="XP_022107565.1"/>
    </source>
</evidence>
<evidence type="ECO:0000313" key="9">
    <source>
        <dbReference type="Proteomes" id="UP000694845"/>
    </source>
</evidence>
<dbReference type="GO" id="GO:0016020">
    <property type="term" value="C:membrane"/>
    <property type="evidence" value="ECO:0007669"/>
    <property type="project" value="UniProtKB-SubCell"/>
</dbReference>
<evidence type="ECO:0000256" key="4">
    <source>
        <dbReference type="ARBA" id="ARBA00022989"/>
    </source>
</evidence>
<feature type="transmembrane region" description="Helical" evidence="8">
    <location>
        <begin position="320"/>
        <end position="340"/>
    </location>
</feature>
<comment type="subcellular location">
    <subcellularLocation>
        <location evidence="1">Membrane</location>
        <topology evidence="1">Multi-pass membrane protein</topology>
    </subcellularLocation>
</comment>
<dbReference type="GeneID" id="110988416"/>
<feature type="transmembrane region" description="Helical" evidence="8">
    <location>
        <begin position="361"/>
        <end position="380"/>
    </location>
</feature>
<evidence type="ECO:0000256" key="5">
    <source>
        <dbReference type="ARBA" id="ARBA00023136"/>
    </source>
</evidence>
<dbReference type="OrthoDB" id="78663at2759"/>
<dbReference type="Pfam" id="PF05978">
    <property type="entry name" value="UNC-93"/>
    <property type="match status" value="1"/>
</dbReference>
<evidence type="ECO:0000313" key="11">
    <source>
        <dbReference type="RefSeq" id="XP_022107564.1"/>
    </source>
</evidence>
<evidence type="ECO:0000256" key="8">
    <source>
        <dbReference type="SAM" id="Phobius"/>
    </source>
</evidence>
<feature type="transmembrane region" description="Helical" evidence="8">
    <location>
        <begin position="185"/>
        <end position="208"/>
    </location>
</feature>
<proteinExistence type="inferred from homology"/>
<dbReference type="Gene3D" id="1.20.1250.20">
    <property type="entry name" value="MFS general substrate transporter like domains"/>
    <property type="match status" value="2"/>
</dbReference>
<dbReference type="InterPro" id="IPR051951">
    <property type="entry name" value="UNC-93_regulatory"/>
</dbReference>
<evidence type="ECO:0000256" key="6">
    <source>
        <dbReference type="ARBA" id="ARBA00023180"/>
    </source>
</evidence>
<dbReference type="RefSeq" id="XP_022107563.1">
    <property type="nucleotide sequence ID" value="XM_022251871.1"/>
</dbReference>
<feature type="region of interest" description="Disordered" evidence="7">
    <location>
        <begin position="1"/>
        <end position="24"/>
    </location>
</feature>
<dbReference type="RefSeq" id="XP_022107565.1">
    <property type="nucleotide sequence ID" value="XM_022251873.1"/>
</dbReference>
<keyword evidence="6" id="KW-0325">Glycoprotein</keyword>
<dbReference type="CTD" id="54346"/>